<dbReference type="AlphaFoldDB" id="A0A4R3N4T0"/>
<keyword evidence="5 12" id="KW-0067">ATP-binding</keyword>
<protein>
    <submittedName>
        <fullName evidence="12">Putative ATP-binding cassette transporter</fullName>
    </submittedName>
</protein>
<feature type="transmembrane region" description="Helical" evidence="9">
    <location>
        <begin position="157"/>
        <end position="177"/>
    </location>
</feature>
<keyword evidence="3 9" id="KW-0812">Transmembrane</keyword>
<feature type="domain" description="ABC transporter" evidence="10">
    <location>
        <begin position="362"/>
        <end position="585"/>
    </location>
</feature>
<reference evidence="12 13" key="1">
    <citation type="submission" date="2019-03" db="EMBL/GenBank/DDBJ databases">
        <title>Genomic Encyclopedia of Type Strains, Phase IV (KMG-IV): sequencing the most valuable type-strain genomes for metagenomic binning, comparative biology and taxonomic classification.</title>
        <authorList>
            <person name="Goeker M."/>
        </authorList>
    </citation>
    <scope>NUCLEOTIDE SEQUENCE [LARGE SCALE GENOMIC DNA]</scope>
    <source>
        <strain evidence="12 13">DSM 13587</strain>
    </source>
</reference>
<dbReference type="InterPro" id="IPR017871">
    <property type="entry name" value="ABC_transporter-like_CS"/>
</dbReference>
<evidence type="ECO:0000256" key="8">
    <source>
        <dbReference type="SAM" id="MobiDB-lite"/>
    </source>
</evidence>
<evidence type="ECO:0000256" key="6">
    <source>
        <dbReference type="ARBA" id="ARBA00022989"/>
    </source>
</evidence>
<evidence type="ECO:0000313" key="13">
    <source>
        <dbReference type="Proteomes" id="UP000295717"/>
    </source>
</evidence>
<evidence type="ECO:0000256" key="5">
    <source>
        <dbReference type="ARBA" id="ARBA00022840"/>
    </source>
</evidence>
<evidence type="ECO:0000259" key="10">
    <source>
        <dbReference type="PROSITE" id="PS50893"/>
    </source>
</evidence>
<feature type="domain" description="ABC transmembrane type-1" evidence="11">
    <location>
        <begin position="44"/>
        <end position="327"/>
    </location>
</feature>
<dbReference type="EMBL" id="SMAO01000002">
    <property type="protein sequence ID" value="TCT23066.1"/>
    <property type="molecule type" value="Genomic_DNA"/>
</dbReference>
<dbReference type="Pfam" id="PF00005">
    <property type="entry name" value="ABC_tran"/>
    <property type="match status" value="1"/>
</dbReference>
<dbReference type="InterPro" id="IPR011527">
    <property type="entry name" value="ABC1_TM_dom"/>
</dbReference>
<dbReference type="InterPro" id="IPR050835">
    <property type="entry name" value="ABC_transporter_sub-D"/>
</dbReference>
<evidence type="ECO:0000256" key="3">
    <source>
        <dbReference type="ARBA" id="ARBA00022692"/>
    </source>
</evidence>
<keyword evidence="13" id="KW-1185">Reference proteome</keyword>
<gene>
    <name evidence="12" type="ORF">EDC35_102403</name>
</gene>
<evidence type="ECO:0000256" key="4">
    <source>
        <dbReference type="ARBA" id="ARBA00022741"/>
    </source>
</evidence>
<evidence type="ECO:0000256" key="7">
    <source>
        <dbReference type="ARBA" id="ARBA00023136"/>
    </source>
</evidence>
<dbReference type="PROSITE" id="PS00211">
    <property type="entry name" value="ABC_TRANSPORTER_1"/>
    <property type="match status" value="1"/>
</dbReference>
<feature type="transmembrane region" description="Helical" evidence="9">
    <location>
        <begin position="268"/>
        <end position="292"/>
    </location>
</feature>
<feature type="transmembrane region" description="Helical" evidence="9">
    <location>
        <begin position="183"/>
        <end position="203"/>
    </location>
</feature>
<keyword evidence="7 9" id="KW-0472">Membrane</keyword>
<dbReference type="PANTHER" id="PTHR11384:SF59">
    <property type="entry name" value="LYSOSOMAL COBALAMIN TRANSPORTER ABCD4"/>
    <property type="match status" value="1"/>
</dbReference>
<dbReference type="Gene3D" id="1.20.1560.10">
    <property type="entry name" value="ABC transporter type 1, transmembrane domain"/>
    <property type="match status" value="1"/>
</dbReference>
<dbReference type="InterPro" id="IPR003439">
    <property type="entry name" value="ABC_transporter-like_ATP-bd"/>
</dbReference>
<dbReference type="OrthoDB" id="9810134at2"/>
<dbReference type="Pfam" id="PF06472">
    <property type="entry name" value="ABC_membrane_2"/>
    <property type="match status" value="1"/>
</dbReference>
<dbReference type="InterPro" id="IPR027417">
    <property type="entry name" value="P-loop_NTPase"/>
</dbReference>
<keyword evidence="4" id="KW-0547">Nucleotide-binding</keyword>
<keyword evidence="2" id="KW-0813">Transport</keyword>
<evidence type="ECO:0000259" key="11">
    <source>
        <dbReference type="PROSITE" id="PS50929"/>
    </source>
</evidence>
<feature type="transmembrane region" description="Helical" evidence="9">
    <location>
        <begin position="79"/>
        <end position="103"/>
    </location>
</feature>
<evidence type="ECO:0000256" key="1">
    <source>
        <dbReference type="ARBA" id="ARBA00004651"/>
    </source>
</evidence>
<dbReference type="GO" id="GO:0140359">
    <property type="term" value="F:ABC-type transporter activity"/>
    <property type="evidence" value="ECO:0007669"/>
    <property type="project" value="InterPro"/>
</dbReference>
<dbReference type="PROSITE" id="PS50893">
    <property type="entry name" value="ABC_TRANSPORTER_2"/>
    <property type="match status" value="1"/>
</dbReference>
<dbReference type="PROSITE" id="PS50929">
    <property type="entry name" value="ABC_TM1F"/>
    <property type="match status" value="1"/>
</dbReference>
<dbReference type="GO" id="GO:0016887">
    <property type="term" value="F:ATP hydrolysis activity"/>
    <property type="evidence" value="ECO:0007669"/>
    <property type="project" value="InterPro"/>
</dbReference>
<accession>A0A4R3N4T0</accession>
<dbReference type="Proteomes" id="UP000295717">
    <property type="component" value="Unassembled WGS sequence"/>
</dbReference>
<comment type="subcellular location">
    <subcellularLocation>
        <location evidence="1">Cell membrane</location>
        <topology evidence="1">Multi-pass membrane protein</topology>
    </subcellularLocation>
</comment>
<dbReference type="InterPro" id="IPR036640">
    <property type="entry name" value="ABC1_TM_sf"/>
</dbReference>
<sequence length="600" mass="67694">MHSVWSLLHRLGVPITRAIWRRFIQMMRDLRRSEIGGKATALFALLILFMFAINGLNVVNSFVNRHFMTAIENRSMDGFVRYALIYLAVFAITTIVAVLYRYAEERLGLVWRKWLTGEVVDRYLEDRTYFRLYASGELSNPDQRISEDIRAMTGTTLSFTLMFLNASFTVIAFSGVLWTISPLLFLVAVAYSILGSLLAIYLGKPLVKLNYDQLDREANFRSSLLRVRENAESVALLRREGRLKMRLREGLEQLTANFQRIIEVNRNLGFFVTGYNYLIQIIPALIVAPLFIQGEADFGVITQSAVAFGHLLGAFSLIITQFQSISAYAAVVARLNALRDAMTQERPHHAPSVEFSEDCGSVAFERLTLYAPRDGRILLKDLSLSVPAGVCLLVRSTSEATKKALFRATADLWDHGEGRILHPGHEQIFFLPERPYVPPGTLREVLLRTGQEKGIPDWQLRNSLNSLNLEEALIKAGGLDVEHQNWGDLLSLGEQQRLAFARMLLAAPRFVFLDHPSRGLSECPIGELLNLLRHRDITYLTLGDVADDPRFYDRLLEIDDDGNWQIRPPGDRREHADPTAAIRSLAQPGTPPASEDAQPV</sequence>
<comment type="caution">
    <text evidence="12">The sequence shown here is derived from an EMBL/GenBank/DDBJ whole genome shotgun (WGS) entry which is preliminary data.</text>
</comment>
<proteinExistence type="predicted"/>
<dbReference type="SUPFAM" id="SSF52540">
    <property type="entry name" value="P-loop containing nucleoside triphosphate hydrolases"/>
    <property type="match status" value="1"/>
</dbReference>
<dbReference type="GO" id="GO:0005524">
    <property type="term" value="F:ATP binding"/>
    <property type="evidence" value="ECO:0007669"/>
    <property type="project" value="UniProtKB-KW"/>
</dbReference>
<keyword evidence="6 9" id="KW-1133">Transmembrane helix</keyword>
<dbReference type="SUPFAM" id="SSF90123">
    <property type="entry name" value="ABC transporter transmembrane region"/>
    <property type="match status" value="1"/>
</dbReference>
<dbReference type="Gene3D" id="3.40.50.300">
    <property type="entry name" value="P-loop containing nucleotide triphosphate hydrolases"/>
    <property type="match status" value="1"/>
</dbReference>
<evidence type="ECO:0000313" key="12">
    <source>
        <dbReference type="EMBL" id="TCT23066.1"/>
    </source>
</evidence>
<feature type="transmembrane region" description="Helical" evidence="9">
    <location>
        <begin position="35"/>
        <end position="59"/>
    </location>
</feature>
<organism evidence="12 13">
    <name type="scientific">Thiobaca trueperi</name>
    <dbReference type="NCBI Taxonomy" id="127458"/>
    <lineage>
        <taxon>Bacteria</taxon>
        <taxon>Pseudomonadati</taxon>
        <taxon>Pseudomonadota</taxon>
        <taxon>Gammaproteobacteria</taxon>
        <taxon>Chromatiales</taxon>
        <taxon>Chromatiaceae</taxon>
        <taxon>Thiobaca</taxon>
    </lineage>
</organism>
<dbReference type="GO" id="GO:0005886">
    <property type="term" value="C:plasma membrane"/>
    <property type="evidence" value="ECO:0007669"/>
    <property type="project" value="UniProtKB-SubCell"/>
</dbReference>
<evidence type="ECO:0000256" key="2">
    <source>
        <dbReference type="ARBA" id="ARBA00022448"/>
    </source>
</evidence>
<dbReference type="PANTHER" id="PTHR11384">
    <property type="entry name" value="ATP-BINDING CASSETTE, SUB-FAMILY D MEMBER"/>
    <property type="match status" value="1"/>
</dbReference>
<evidence type="ECO:0000256" key="9">
    <source>
        <dbReference type="SAM" id="Phobius"/>
    </source>
</evidence>
<feature type="region of interest" description="Disordered" evidence="8">
    <location>
        <begin position="563"/>
        <end position="600"/>
    </location>
</feature>
<dbReference type="RefSeq" id="WP_132976175.1">
    <property type="nucleotide sequence ID" value="NZ_SMAO01000002.1"/>
</dbReference>
<name>A0A4R3N4T0_9GAMM</name>